<dbReference type="InterPro" id="IPR036465">
    <property type="entry name" value="vWFA_dom_sf"/>
</dbReference>
<dbReference type="GO" id="GO:0009236">
    <property type="term" value="P:cobalamin biosynthetic process"/>
    <property type="evidence" value="ECO:0007669"/>
    <property type="project" value="UniProtKB-UniRule"/>
</dbReference>
<protein>
    <recommendedName>
        <fullName evidence="1">Cobaltochelatase subunit CobT</fullName>
        <ecNumber evidence="1">6.6.1.2</ecNumber>
    </recommendedName>
</protein>
<evidence type="ECO:0000256" key="2">
    <source>
        <dbReference type="SAM" id="MobiDB-lite"/>
    </source>
</evidence>
<accession>A0A2P8FJP6</accession>
<feature type="domain" description="VWFA" evidence="3">
    <location>
        <begin position="404"/>
        <end position="607"/>
    </location>
</feature>
<dbReference type="AlphaFoldDB" id="A0A2P8FJP6"/>
<gene>
    <name evidence="4" type="ORF">CLV88_101342</name>
</gene>
<dbReference type="InterPro" id="IPR002035">
    <property type="entry name" value="VWF_A"/>
</dbReference>
<comment type="caution">
    <text evidence="4">The sequence shown here is derived from an EMBL/GenBank/DDBJ whole genome shotgun (WGS) entry which is preliminary data.</text>
</comment>
<dbReference type="InterPro" id="IPR051928">
    <property type="entry name" value="NorD/CobT"/>
</dbReference>
<reference evidence="4 5" key="1">
    <citation type="submission" date="2018-03" db="EMBL/GenBank/DDBJ databases">
        <title>Genomic Encyclopedia of Archaeal and Bacterial Type Strains, Phase II (KMG-II): from individual species to whole genera.</title>
        <authorList>
            <person name="Goeker M."/>
        </authorList>
    </citation>
    <scope>NUCLEOTIDE SEQUENCE [LARGE SCALE GENOMIC DNA]</scope>
    <source>
        <strain evidence="4 5">DSM 100673</strain>
    </source>
</reference>
<feature type="compositionally biased region" description="Acidic residues" evidence="2">
    <location>
        <begin position="212"/>
        <end position="262"/>
    </location>
</feature>
<dbReference type="Proteomes" id="UP000240418">
    <property type="component" value="Unassembled WGS sequence"/>
</dbReference>
<keyword evidence="5" id="KW-1185">Reference proteome</keyword>
<proteinExistence type="predicted"/>
<evidence type="ECO:0000313" key="5">
    <source>
        <dbReference type="Proteomes" id="UP000240418"/>
    </source>
</evidence>
<dbReference type="RefSeq" id="WP_106606632.1">
    <property type="nucleotide sequence ID" value="NZ_PYGJ01000001.1"/>
</dbReference>
<dbReference type="PANTHER" id="PTHR41248">
    <property type="entry name" value="NORD PROTEIN"/>
    <property type="match status" value="1"/>
</dbReference>
<dbReference type="EMBL" id="PYGJ01000001">
    <property type="protein sequence ID" value="PSL21918.1"/>
    <property type="molecule type" value="Genomic_DNA"/>
</dbReference>
<sequence length="624" mass="69350">MSTKSDNPADPFKKALAEATKVMADDPELSVTYSVDPAGMSGDSMRLPQVSRRMTREEVLLARGTADAMALQRKYHDGATHARYAPPQGIARELYEAMETARCEAMGARDMPGTASNIDVKISHEATARGYGDLTSTEDAPLPVAAGYLIRHLATGRDLPPNAANVMELWRGFIEQSSGEHLDDLQDMLDDQQGFAKFARQIIDDLGYGDQLGEDPDDLDDDQQDESEETAEEEDSPDSAGEDDSQEENEANPEQTQEEQQDSAEAQVTMDDMAEEEMSDEAEMPDGEAPLDPPPPPPFSEADPDYNVFDPTNDEEIAAEDLAEPIELERLRAYLDQQLEPLKGAVSRLANKLQRRLQAQQNRSWEFDLEEGILDAGRLARVVANPTTPLSFKVEKDTEFRDTVVTLLLDNSGSMRGRPISIAAICADVLARTLERCNVKVEILGFTTRAWKGGLSREKWLNDGRPQQPGRLNDLRHIIYKKADAPMRRSRRNLGLMMKEGLLKENIDGEALEWAHRRMLARTEARKILMVISDGAPVDDSTLSVNPANYLEKHLRDVIAMVEKRKQVELLAIGIGHDVTRYYNRAVTITDVEQLAGAMTEQLAALFDSDPRARARVMGMRKAG</sequence>
<dbReference type="PROSITE" id="PS50234">
    <property type="entry name" value="VWFA"/>
    <property type="match status" value="1"/>
</dbReference>
<dbReference type="EC" id="6.6.1.2" evidence="1"/>
<dbReference type="SUPFAM" id="SSF53300">
    <property type="entry name" value="vWA-like"/>
    <property type="match status" value="1"/>
</dbReference>
<evidence type="ECO:0000256" key="1">
    <source>
        <dbReference type="NCBIfam" id="TIGR01651"/>
    </source>
</evidence>
<dbReference type="InterPro" id="IPR025861">
    <property type="entry name" value="CobT_VWA_dom"/>
</dbReference>
<dbReference type="Pfam" id="PF06213">
    <property type="entry name" value="CobT"/>
    <property type="match status" value="1"/>
</dbReference>
<dbReference type="InterPro" id="IPR006538">
    <property type="entry name" value="CobT"/>
</dbReference>
<dbReference type="OrthoDB" id="9764783at2"/>
<dbReference type="GO" id="GO:0051116">
    <property type="term" value="F:cobaltochelatase activity"/>
    <property type="evidence" value="ECO:0007669"/>
    <property type="project" value="UniProtKB-UniRule"/>
</dbReference>
<dbReference type="PANTHER" id="PTHR41248:SF1">
    <property type="entry name" value="NORD PROTEIN"/>
    <property type="match status" value="1"/>
</dbReference>
<name>A0A2P8FJP6_9RHOB</name>
<dbReference type="SMART" id="SM00327">
    <property type="entry name" value="VWA"/>
    <property type="match status" value="1"/>
</dbReference>
<organism evidence="4 5">
    <name type="scientific">Shimia abyssi</name>
    <dbReference type="NCBI Taxonomy" id="1662395"/>
    <lineage>
        <taxon>Bacteria</taxon>
        <taxon>Pseudomonadati</taxon>
        <taxon>Pseudomonadota</taxon>
        <taxon>Alphaproteobacteria</taxon>
        <taxon>Rhodobacterales</taxon>
        <taxon>Roseobacteraceae</taxon>
    </lineage>
</organism>
<dbReference type="Pfam" id="PF11775">
    <property type="entry name" value="CobT_C"/>
    <property type="match status" value="1"/>
</dbReference>
<dbReference type="Gene3D" id="3.40.50.410">
    <property type="entry name" value="von Willebrand factor, type A domain"/>
    <property type="match status" value="1"/>
</dbReference>
<dbReference type="PIRSF" id="PIRSF031715">
    <property type="entry name" value="Cob_chel_CobT"/>
    <property type="match status" value="1"/>
</dbReference>
<evidence type="ECO:0000259" key="3">
    <source>
        <dbReference type="PROSITE" id="PS50234"/>
    </source>
</evidence>
<dbReference type="NCBIfam" id="TIGR01651">
    <property type="entry name" value="CobT"/>
    <property type="match status" value="1"/>
</dbReference>
<feature type="compositionally biased region" description="Acidic residues" evidence="2">
    <location>
        <begin position="272"/>
        <end position="286"/>
    </location>
</feature>
<feature type="region of interest" description="Disordered" evidence="2">
    <location>
        <begin position="207"/>
        <end position="310"/>
    </location>
</feature>
<evidence type="ECO:0000313" key="4">
    <source>
        <dbReference type="EMBL" id="PSL21918.1"/>
    </source>
</evidence>
<dbReference type="CDD" id="cd01454">
    <property type="entry name" value="vWA_norD_type"/>
    <property type="match status" value="1"/>
</dbReference>